<keyword evidence="1" id="KW-0472">Membrane</keyword>
<reference evidence="2 3" key="1">
    <citation type="journal article" date="2019" name="Genome Biol. Evol.">
        <title>Insights into the evolution of the New World diploid cottons (Gossypium, subgenus Houzingenia) based on genome sequencing.</title>
        <authorList>
            <person name="Grover C.E."/>
            <person name="Arick M.A. 2nd"/>
            <person name="Thrash A."/>
            <person name="Conover J.L."/>
            <person name="Sanders W.S."/>
            <person name="Peterson D.G."/>
            <person name="Frelichowski J.E."/>
            <person name="Scheffler J.A."/>
            <person name="Scheffler B.E."/>
            <person name="Wendel J.F."/>
        </authorList>
    </citation>
    <scope>NUCLEOTIDE SEQUENCE [LARGE SCALE GENOMIC DNA]</scope>
    <source>
        <strain evidence="2">27</strain>
        <tissue evidence="2">Leaf</tissue>
    </source>
</reference>
<proteinExistence type="predicted"/>
<feature type="non-terminal residue" evidence="2">
    <location>
        <position position="34"/>
    </location>
</feature>
<evidence type="ECO:0000256" key="1">
    <source>
        <dbReference type="SAM" id="Phobius"/>
    </source>
</evidence>
<keyword evidence="3" id="KW-1185">Reference proteome</keyword>
<evidence type="ECO:0000313" key="3">
    <source>
        <dbReference type="Proteomes" id="UP000593561"/>
    </source>
</evidence>
<evidence type="ECO:0000313" key="2">
    <source>
        <dbReference type="EMBL" id="MBA0635852.1"/>
    </source>
</evidence>
<dbReference type="EMBL" id="JABFAC010243454">
    <property type="protein sequence ID" value="MBA0635852.1"/>
    <property type="molecule type" value="Genomic_DNA"/>
</dbReference>
<accession>A0A7J8TCH1</accession>
<keyword evidence="1" id="KW-1133">Transmembrane helix</keyword>
<comment type="caution">
    <text evidence="2">The sequence shown here is derived from an EMBL/GenBank/DDBJ whole genome shotgun (WGS) entry which is preliminary data.</text>
</comment>
<name>A0A7J8TCH1_GOSDV</name>
<gene>
    <name evidence="2" type="ORF">Godav_022173</name>
</gene>
<dbReference type="AlphaFoldDB" id="A0A7J8TCH1"/>
<dbReference type="Proteomes" id="UP000593561">
    <property type="component" value="Unassembled WGS sequence"/>
</dbReference>
<keyword evidence="1" id="KW-0812">Transmembrane</keyword>
<organism evidence="2 3">
    <name type="scientific">Gossypium davidsonii</name>
    <name type="common">Davidson's cotton</name>
    <name type="synonym">Gossypium klotzschianum subsp. davidsonii</name>
    <dbReference type="NCBI Taxonomy" id="34287"/>
    <lineage>
        <taxon>Eukaryota</taxon>
        <taxon>Viridiplantae</taxon>
        <taxon>Streptophyta</taxon>
        <taxon>Embryophyta</taxon>
        <taxon>Tracheophyta</taxon>
        <taxon>Spermatophyta</taxon>
        <taxon>Magnoliopsida</taxon>
        <taxon>eudicotyledons</taxon>
        <taxon>Gunneridae</taxon>
        <taxon>Pentapetalae</taxon>
        <taxon>rosids</taxon>
        <taxon>malvids</taxon>
        <taxon>Malvales</taxon>
        <taxon>Malvaceae</taxon>
        <taxon>Malvoideae</taxon>
        <taxon>Gossypium</taxon>
    </lineage>
</organism>
<protein>
    <submittedName>
        <fullName evidence="2">Uncharacterized protein</fullName>
    </submittedName>
</protein>
<sequence>MMKPSSYSTLTMVVCLIYLMSKWINTYFELLSSI</sequence>
<feature type="transmembrane region" description="Helical" evidence="1">
    <location>
        <begin position="7"/>
        <end position="24"/>
    </location>
</feature>